<dbReference type="OrthoDB" id="1625419at2759"/>
<organism evidence="5 6">
    <name type="scientific">Actinidia rufa</name>
    <dbReference type="NCBI Taxonomy" id="165716"/>
    <lineage>
        <taxon>Eukaryota</taxon>
        <taxon>Viridiplantae</taxon>
        <taxon>Streptophyta</taxon>
        <taxon>Embryophyta</taxon>
        <taxon>Tracheophyta</taxon>
        <taxon>Spermatophyta</taxon>
        <taxon>Magnoliopsida</taxon>
        <taxon>eudicotyledons</taxon>
        <taxon>Gunneridae</taxon>
        <taxon>Pentapetalae</taxon>
        <taxon>asterids</taxon>
        <taxon>Ericales</taxon>
        <taxon>Actinidiaceae</taxon>
        <taxon>Actinidia</taxon>
    </lineage>
</organism>
<dbReference type="Pfam" id="PF00031">
    <property type="entry name" value="Cystatin"/>
    <property type="match status" value="1"/>
</dbReference>
<name>A0A7J0F304_9ERIC</name>
<keyword evidence="1" id="KW-0646">Protease inhibitor</keyword>
<proteinExistence type="predicted"/>
<dbReference type="Proteomes" id="UP000585474">
    <property type="component" value="Unassembled WGS sequence"/>
</dbReference>
<accession>A0A7J0F304</accession>
<sequence>MGSIAPPRDSEDPSGFEQQTPQKKRKLLAKPPPPQRDEQKSKKTNSDSESEDEDGMTAEQKERGNFSVKTMGSIAPPRDSEDPSGFEQQTPQKKQKLLAKPPPPQRDEQKSKKTNSDSESEDEDGMTAEQKERYLQAGPRERDEQPILNQEVKSCSEWAISRFNSDNNTNYQFVEVLKANSVFCAGDEFYLTFTAKDDVVDADGDQSAVIFQAKVYAPIGGEKEYYFCRPKLKS</sequence>
<dbReference type="EMBL" id="BJWL01000008">
    <property type="protein sequence ID" value="GFY93003.1"/>
    <property type="molecule type" value="Genomic_DNA"/>
</dbReference>
<protein>
    <recommendedName>
        <fullName evidence="4">Cystatin domain-containing protein</fullName>
    </recommendedName>
</protein>
<dbReference type="PANTHER" id="PTHR31260:SF28">
    <property type="entry name" value="CYSTATIN DOMAIN PROTEIN"/>
    <property type="match status" value="1"/>
</dbReference>
<dbReference type="PANTHER" id="PTHR31260">
    <property type="entry name" value="CYSTATIN/MONELLIN SUPERFAMILY PROTEIN"/>
    <property type="match status" value="1"/>
</dbReference>
<dbReference type="GO" id="GO:0004869">
    <property type="term" value="F:cysteine-type endopeptidase inhibitor activity"/>
    <property type="evidence" value="ECO:0007669"/>
    <property type="project" value="UniProtKB-KW"/>
</dbReference>
<feature type="compositionally biased region" description="Basic and acidic residues" evidence="3">
    <location>
        <begin position="35"/>
        <end position="46"/>
    </location>
</feature>
<evidence type="ECO:0000256" key="1">
    <source>
        <dbReference type="ARBA" id="ARBA00022690"/>
    </source>
</evidence>
<dbReference type="InterPro" id="IPR000010">
    <property type="entry name" value="Cystatin_dom"/>
</dbReference>
<evidence type="ECO:0000313" key="5">
    <source>
        <dbReference type="EMBL" id="GFY93003.1"/>
    </source>
</evidence>
<comment type="caution">
    <text evidence="5">The sequence shown here is derived from an EMBL/GenBank/DDBJ whole genome shotgun (WGS) entry which is preliminary data.</text>
</comment>
<feature type="region of interest" description="Disordered" evidence="3">
    <location>
        <begin position="1"/>
        <end position="149"/>
    </location>
</feature>
<evidence type="ECO:0000259" key="4">
    <source>
        <dbReference type="Pfam" id="PF00031"/>
    </source>
</evidence>
<evidence type="ECO:0000313" key="6">
    <source>
        <dbReference type="Proteomes" id="UP000585474"/>
    </source>
</evidence>
<dbReference type="InterPro" id="IPR046350">
    <property type="entry name" value="Cystatin_sf"/>
</dbReference>
<keyword evidence="6" id="KW-1185">Reference proteome</keyword>
<evidence type="ECO:0000256" key="2">
    <source>
        <dbReference type="ARBA" id="ARBA00022704"/>
    </source>
</evidence>
<evidence type="ECO:0000256" key="3">
    <source>
        <dbReference type="SAM" id="MobiDB-lite"/>
    </source>
</evidence>
<feature type="domain" description="Cystatin" evidence="4">
    <location>
        <begin position="149"/>
        <end position="199"/>
    </location>
</feature>
<dbReference type="AlphaFoldDB" id="A0A7J0F304"/>
<keyword evidence="2" id="KW-0789">Thiol protease inhibitor</keyword>
<dbReference type="SUPFAM" id="SSF54403">
    <property type="entry name" value="Cystatin/monellin"/>
    <property type="match status" value="1"/>
</dbReference>
<feature type="compositionally biased region" description="Basic and acidic residues" evidence="3">
    <location>
        <begin position="105"/>
        <end position="116"/>
    </location>
</feature>
<feature type="compositionally biased region" description="Basic and acidic residues" evidence="3">
    <location>
        <begin position="129"/>
        <end position="145"/>
    </location>
</feature>
<gene>
    <name evidence="5" type="ORF">Acr_08g0013990</name>
</gene>
<dbReference type="Gene3D" id="3.10.450.10">
    <property type="match status" value="1"/>
</dbReference>
<reference evidence="5 6" key="1">
    <citation type="submission" date="2019-07" db="EMBL/GenBank/DDBJ databases">
        <title>De Novo Assembly of kiwifruit Actinidia rufa.</title>
        <authorList>
            <person name="Sugita-Konishi S."/>
            <person name="Sato K."/>
            <person name="Mori E."/>
            <person name="Abe Y."/>
            <person name="Kisaki G."/>
            <person name="Hamano K."/>
            <person name="Suezawa K."/>
            <person name="Otani M."/>
            <person name="Fukuda T."/>
            <person name="Manabe T."/>
            <person name="Gomi K."/>
            <person name="Tabuchi M."/>
            <person name="Akimitsu K."/>
            <person name="Kataoka I."/>
        </authorList>
    </citation>
    <scope>NUCLEOTIDE SEQUENCE [LARGE SCALE GENOMIC DNA]</scope>
    <source>
        <strain evidence="6">cv. Fuchu</strain>
    </source>
</reference>
<dbReference type="InterPro" id="IPR006462">
    <property type="entry name" value="MS5"/>
</dbReference>